<evidence type="ECO:0000313" key="3">
    <source>
        <dbReference type="Proteomes" id="UP000092460"/>
    </source>
</evidence>
<dbReference type="AlphaFoldDB" id="A0A1B0BX35"/>
<dbReference type="VEuPathDB" id="VectorBase:GPPI043158"/>
<keyword evidence="1" id="KW-0812">Transmembrane</keyword>
<organism evidence="2 3">
    <name type="scientific">Glossina palpalis gambiensis</name>
    <dbReference type="NCBI Taxonomy" id="67801"/>
    <lineage>
        <taxon>Eukaryota</taxon>
        <taxon>Metazoa</taxon>
        <taxon>Ecdysozoa</taxon>
        <taxon>Arthropoda</taxon>
        <taxon>Hexapoda</taxon>
        <taxon>Insecta</taxon>
        <taxon>Pterygota</taxon>
        <taxon>Neoptera</taxon>
        <taxon>Endopterygota</taxon>
        <taxon>Diptera</taxon>
        <taxon>Brachycera</taxon>
        <taxon>Muscomorpha</taxon>
        <taxon>Hippoboscoidea</taxon>
        <taxon>Glossinidae</taxon>
        <taxon>Glossina</taxon>
    </lineage>
</organism>
<dbReference type="EnsemblMetazoa" id="GPPI043158-RA">
    <property type="protein sequence ID" value="GPPI043158-PA"/>
    <property type="gene ID" value="GPPI043158"/>
</dbReference>
<sequence>MIHIIKWFKTLQYTFMQQDGNVRFTTIEFVKYCAVLNARTNMTVLITQISSAISLYILILNLLLGDVFSLHCHKCDSFHQRQCSQPLYADKYLMPCPHNYHYCGISRLGNSTQRGCMFSPICKRGRASSDLCCQCKIDGCNSHWTCLGQKININWFAILVSVLTLCLLDSGL</sequence>
<reference evidence="3" key="1">
    <citation type="submission" date="2015-01" db="EMBL/GenBank/DDBJ databases">
        <authorList>
            <person name="Aksoy S."/>
            <person name="Warren W."/>
            <person name="Wilson R.K."/>
        </authorList>
    </citation>
    <scope>NUCLEOTIDE SEQUENCE [LARGE SCALE GENOMIC DNA]</scope>
    <source>
        <strain evidence="3">IAEA</strain>
    </source>
</reference>
<keyword evidence="1" id="KW-1133">Transmembrane helix</keyword>
<dbReference type="EMBL" id="JXJN01022060">
    <property type="status" value="NOT_ANNOTATED_CDS"/>
    <property type="molecule type" value="Genomic_DNA"/>
</dbReference>
<feature type="transmembrane region" description="Helical" evidence="1">
    <location>
        <begin position="45"/>
        <end position="64"/>
    </location>
</feature>
<evidence type="ECO:0000313" key="2">
    <source>
        <dbReference type="EnsemblMetazoa" id="GPPI043158-PA"/>
    </source>
</evidence>
<feature type="transmembrane region" description="Helical" evidence="1">
    <location>
        <begin position="153"/>
        <end position="171"/>
    </location>
</feature>
<name>A0A1B0BX35_9MUSC</name>
<reference evidence="2" key="2">
    <citation type="submission" date="2020-05" db="UniProtKB">
        <authorList>
            <consortium name="EnsemblMetazoa"/>
        </authorList>
    </citation>
    <scope>IDENTIFICATION</scope>
    <source>
        <strain evidence="2">IAEA</strain>
    </source>
</reference>
<accession>A0A1B0BX35</accession>
<keyword evidence="3" id="KW-1185">Reference proteome</keyword>
<proteinExistence type="predicted"/>
<evidence type="ECO:0000256" key="1">
    <source>
        <dbReference type="SAM" id="Phobius"/>
    </source>
</evidence>
<dbReference type="Proteomes" id="UP000092460">
    <property type="component" value="Unassembled WGS sequence"/>
</dbReference>
<keyword evidence="1" id="KW-0472">Membrane</keyword>
<protein>
    <submittedName>
        <fullName evidence="2">Uncharacterized protein</fullName>
    </submittedName>
</protein>